<dbReference type="RefSeq" id="WP_105936038.1">
    <property type="nucleotide sequence ID" value="NZ_PVNP01000196.1"/>
</dbReference>
<dbReference type="AlphaFoldDB" id="A0A2S9V601"/>
<dbReference type="OrthoDB" id="581172at2"/>
<name>A0A2S9V601_9ALTE</name>
<dbReference type="SUPFAM" id="SSF56954">
    <property type="entry name" value="Outer membrane efflux proteins (OEP)"/>
    <property type="match status" value="1"/>
</dbReference>
<evidence type="ECO:0000313" key="4">
    <source>
        <dbReference type="EMBL" id="PRO71878.1"/>
    </source>
</evidence>
<evidence type="ECO:0000256" key="1">
    <source>
        <dbReference type="ARBA" id="ARBA00007613"/>
    </source>
</evidence>
<sequence>MTKRILAMALLTLTSGAITSLKAEQVLPTVPSLINNMQQLHPYVNVLTEKNNQLVYGLDSAQSAFDGRIEQDVSGRVAGYYDGSAAAQRFVKPLGDMNAKLISEYRVATGDFPVYEEQYNTLSGGEASIGVALSLLQNRSIDKRRVGVSNAALAIEQYQAELALSMNDFLYKGLSQYLKWYEVSLKIAAVQELLGTLKYRREGLSTRLERGDLAEVDLTEFEASILEQKLALSQLRQTQRASAQALAFYWRNSDGQSQVIASDAELPEDIQWPFNITPAQAARLRNAIMQHPALAVLRTEQSVTQNKFRLAENQLLPKLDVKALVAKDMGSGPTSLAETEGKIGLTFSYTLGNRKAKAEQATMRSKLKVLEYEVRLAQDQLNQQFEQAYAYWQQAHEVLALQQQNAELAVTLSQLERKRFDAGDSDMFKLNARESGVLKAKLKAIEAQVDLLSAELSLHKVVAAITS</sequence>
<proteinExistence type="inferred from homology"/>
<gene>
    <name evidence="4" type="ORF">C6Y40_19310</name>
</gene>
<accession>A0A2S9V601</accession>
<feature type="signal peptide" evidence="3">
    <location>
        <begin position="1"/>
        <end position="23"/>
    </location>
</feature>
<keyword evidence="3" id="KW-0732">Signal</keyword>
<protein>
    <submittedName>
        <fullName evidence="4">TolC family protein</fullName>
    </submittedName>
</protein>
<feature type="chain" id="PRO_5015640500" evidence="3">
    <location>
        <begin position="24"/>
        <end position="467"/>
    </location>
</feature>
<evidence type="ECO:0000313" key="5">
    <source>
        <dbReference type="Proteomes" id="UP000238949"/>
    </source>
</evidence>
<evidence type="ECO:0000256" key="3">
    <source>
        <dbReference type="SAM" id="SignalP"/>
    </source>
</evidence>
<dbReference type="EMBL" id="PVNP01000196">
    <property type="protein sequence ID" value="PRO71878.1"/>
    <property type="molecule type" value="Genomic_DNA"/>
</dbReference>
<evidence type="ECO:0000256" key="2">
    <source>
        <dbReference type="SAM" id="Coils"/>
    </source>
</evidence>
<reference evidence="5" key="1">
    <citation type="journal article" date="2020" name="Int. J. Syst. Evol. Microbiol.">
        <title>Alteromonas alba sp. nov., a marine bacterium isolated from the seawater of the West Pacific Ocean.</title>
        <authorList>
            <person name="Sun C."/>
            <person name="Wu Y.-H."/>
            <person name="Xamxidin M."/>
            <person name="Cheng H."/>
            <person name="Xu X.-W."/>
        </authorList>
    </citation>
    <scope>NUCLEOTIDE SEQUENCE [LARGE SCALE GENOMIC DNA]</scope>
    <source>
        <strain evidence="5">190</strain>
    </source>
</reference>
<comment type="similarity">
    <text evidence="1">Belongs to the outer membrane factor (OMF) (TC 1.B.17) family.</text>
</comment>
<keyword evidence="5" id="KW-1185">Reference proteome</keyword>
<dbReference type="GO" id="GO:0015562">
    <property type="term" value="F:efflux transmembrane transporter activity"/>
    <property type="evidence" value="ECO:0007669"/>
    <property type="project" value="InterPro"/>
</dbReference>
<organism evidence="4 5">
    <name type="scientific">Alteromonas alba</name>
    <dbReference type="NCBI Taxonomy" id="2079529"/>
    <lineage>
        <taxon>Bacteria</taxon>
        <taxon>Pseudomonadati</taxon>
        <taxon>Pseudomonadota</taxon>
        <taxon>Gammaproteobacteria</taxon>
        <taxon>Alteromonadales</taxon>
        <taxon>Alteromonadaceae</taxon>
        <taxon>Alteromonas/Salinimonas group</taxon>
        <taxon>Alteromonas</taxon>
    </lineage>
</organism>
<dbReference type="InterPro" id="IPR010131">
    <property type="entry name" value="MdtP/NodT-like"/>
</dbReference>
<dbReference type="Proteomes" id="UP000238949">
    <property type="component" value="Unassembled WGS sequence"/>
</dbReference>
<comment type="caution">
    <text evidence="4">The sequence shown here is derived from an EMBL/GenBank/DDBJ whole genome shotgun (WGS) entry which is preliminary data.</text>
</comment>
<keyword evidence="2" id="KW-0175">Coiled coil</keyword>
<dbReference type="PANTHER" id="PTHR30203:SF24">
    <property type="entry name" value="BLR4935 PROTEIN"/>
    <property type="match status" value="1"/>
</dbReference>
<dbReference type="PANTHER" id="PTHR30203">
    <property type="entry name" value="OUTER MEMBRANE CATION EFFLUX PROTEIN"/>
    <property type="match status" value="1"/>
</dbReference>
<dbReference type="InterPro" id="IPR003423">
    <property type="entry name" value="OMP_efflux"/>
</dbReference>
<feature type="coiled-coil region" evidence="2">
    <location>
        <begin position="367"/>
        <end position="418"/>
    </location>
</feature>
<dbReference type="Gene3D" id="1.20.1600.10">
    <property type="entry name" value="Outer membrane efflux proteins (OEP)"/>
    <property type="match status" value="1"/>
</dbReference>
<dbReference type="Pfam" id="PF02321">
    <property type="entry name" value="OEP"/>
    <property type="match status" value="1"/>
</dbReference>